<comment type="cofactor">
    <cofactor evidence="1">
        <name>Mn(2+)</name>
        <dbReference type="ChEBI" id="CHEBI:29035"/>
    </cofactor>
</comment>
<keyword evidence="4" id="KW-0378">Hydrolase</keyword>
<keyword evidence="9" id="KW-1185">Reference proteome</keyword>
<dbReference type="CDD" id="cd03426">
    <property type="entry name" value="NUDIX_CoAse_Nudt7"/>
    <property type="match status" value="1"/>
</dbReference>
<reference evidence="9" key="1">
    <citation type="submission" date="2017-01" db="EMBL/GenBank/DDBJ databases">
        <title>Draft genome of the species Salinivibrio costicola subsp. alcaliphilus.</title>
        <authorList>
            <person name="Lopez-Hermoso C."/>
            <person name="De La Haba R."/>
            <person name="Sanchez-Porro C."/>
            <person name="Ventosa A."/>
        </authorList>
    </citation>
    <scope>NUCLEOTIDE SEQUENCE [LARGE SCALE GENOMIC DNA]</scope>
    <source>
        <strain evidence="9">CBH448</strain>
    </source>
</reference>
<evidence type="ECO:0000256" key="6">
    <source>
        <dbReference type="ARBA" id="ARBA00023211"/>
    </source>
</evidence>
<dbReference type="InterPro" id="IPR015797">
    <property type="entry name" value="NUDIX_hydrolase-like_dom_sf"/>
</dbReference>
<dbReference type="EMBL" id="MUFR01000023">
    <property type="protein sequence ID" value="OOF33743.1"/>
    <property type="molecule type" value="Genomic_DNA"/>
</dbReference>
<name>A0ABX3KQU2_SALCS</name>
<evidence type="ECO:0000256" key="3">
    <source>
        <dbReference type="ARBA" id="ARBA00022723"/>
    </source>
</evidence>
<dbReference type="Proteomes" id="UP000189431">
    <property type="component" value="Unassembled WGS sequence"/>
</dbReference>
<comment type="cofactor">
    <cofactor evidence="2">
        <name>Mg(2+)</name>
        <dbReference type="ChEBI" id="CHEBI:18420"/>
    </cofactor>
</comment>
<dbReference type="PROSITE" id="PS51462">
    <property type="entry name" value="NUDIX"/>
    <property type="match status" value="1"/>
</dbReference>
<dbReference type="PANTHER" id="PTHR12992:SF11">
    <property type="entry name" value="MITOCHONDRIAL COENZYME A DIPHOSPHATASE NUDT8"/>
    <property type="match status" value="1"/>
</dbReference>
<dbReference type="InterPro" id="IPR045121">
    <property type="entry name" value="CoAse"/>
</dbReference>
<evidence type="ECO:0000256" key="2">
    <source>
        <dbReference type="ARBA" id="ARBA00001946"/>
    </source>
</evidence>
<dbReference type="PANTHER" id="PTHR12992">
    <property type="entry name" value="NUDIX HYDROLASE"/>
    <property type="match status" value="1"/>
</dbReference>
<sequence length="267" mass="29732">MQLLTADKAYFAPLNVSPLGNTIQTVPGFWPRYEGECFLADHGAATRLSPTDVVRAFSLTPLARHDSRILNRVRLSPRILGGADFQPAAVLIGLVPRPSGIHLVLTQRASHLKHHPGQVSFPGGKRESIDHDNIATATREMWEETGIRVTRDAVIGHLCPLPTVTGYYIHPVLAWVDPDYQPCLDPNEVAACFEVPLDTLCYPGHIREQSFLIYGQWHPVSAFYHHDHLVWGATAQLLRALISQLTLFHFPVNRTINPTNTMEFGAI</sequence>
<organism evidence="8 9">
    <name type="scientific">Salinivibrio costicola subsp. alcaliphilus</name>
    <dbReference type="NCBI Taxonomy" id="272773"/>
    <lineage>
        <taxon>Bacteria</taxon>
        <taxon>Pseudomonadati</taxon>
        <taxon>Pseudomonadota</taxon>
        <taxon>Gammaproteobacteria</taxon>
        <taxon>Vibrionales</taxon>
        <taxon>Vibrionaceae</taxon>
        <taxon>Salinivibrio</taxon>
    </lineage>
</organism>
<comment type="caution">
    <text evidence="8">The sequence shown here is derived from an EMBL/GenBank/DDBJ whole genome shotgun (WGS) entry which is preliminary data.</text>
</comment>
<keyword evidence="6" id="KW-0464">Manganese</keyword>
<feature type="domain" description="Nudix hydrolase" evidence="7">
    <location>
        <begin position="85"/>
        <end position="219"/>
    </location>
</feature>
<evidence type="ECO:0000313" key="8">
    <source>
        <dbReference type="EMBL" id="OOF33743.1"/>
    </source>
</evidence>
<dbReference type="InterPro" id="IPR000086">
    <property type="entry name" value="NUDIX_hydrolase_dom"/>
</dbReference>
<evidence type="ECO:0000256" key="1">
    <source>
        <dbReference type="ARBA" id="ARBA00001936"/>
    </source>
</evidence>
<dbReference type="RefSeq" id="WP_077669648.1">
    <property type="nucleotide sequence ID" value="NZ_MUFR01000023.1"/>
</dbReference>
<accession>A0ABX3KQU2</accession>
<evidence type="ECO:0000313" key="9">
    <source>
        <dbReference type="Proteomes" id="UP000189431"/>
    </source>
</evidence>
<keyword evidence="5" id="KW-0460">Magnesium</keyword>
<gene>
    <name evidence="8" type="ORF">BZJ21_09410</name>
</gene>
<dbReference type="SUPFAM" id="SSF55811">
    <property type="entry name" value="Nudix"/>
    <property type="match status" value="1"/>
</dbReference>
<proteinExistence type="predicted"/>
<evidence type="ECO:0000256" key="5">
    <source>
        <dbReference type="ARBA" id="ARBA00022842"/>
    </source>
</evidence>
<dbReference type="Gene3D" id="3.90.79.10">
    <property type="entry name" value="Nucleoside Triphosphate Pyrophosphohydrolase"/>
    <property type="match status" value="1"/>
</dbReference>
<keyword evidence="3" id="KW-0479">Metal-binding</keyword>
<dbReference type="Pfam" id="PF00293">
    <property type="entry name" value="NUDIX"/>
    <property type="match status" value="1"/>
</dbReference>
<evidence type="ECO:0000259" key="7">
    <source>
        <dbReference type="PROSITE" id="PS51462"/>
    </source>
</evidence>
<evidence type="ECO:0000256" key="4">
    <source>
        <dbReference type="ARBA" id="ARBA00022801"/>
    </source>
</evidence>
<protein>
    <recommendedName>
        <fullName evidence="7">Nudix hydrolase domain-containing protein</fullName>
    </recommendedName>
</protein>